<accession>A0ABS2KMR4</accession>
<organism evidence="2 3">
    <name type="scientific">Rhodococcoides corynebacterioides</name>
    <dbReference type="NCBI Taxonomy" id="53972"/>
    <lineage>
        <taxon>Bacteria</taxon>
        <taxon>Bacillati</taxon>
        <taxon>Actinomycetota</taxon>
        <taxon>Actinomycetes</taxon>
        <taxon>Mycobacteriales</taxon>
        <taxon>Nocardiaceae</taxon>
        <taxon>Rhodococcoides</taxon>
    </lineage>
</organism>
<dbReference type="PANTHER" id="PTHR43459">
    <property type="entry name" value="ENOYL-COA HYDRATASE"/>
    <property type="match status" value="1"/>
</dbReference>
<proteinExistence type="inferred from homology"/>
<dbReference type="RefSeq" id="WP_204865870.1">
    <property type="nucleotide sequence ID" value="NZ_JAFBBK010000001.1"/>
</dbReference>
<reference evidence="2 3" key="1">
    <citation type="submission" date="2021-01" db="EMBL/GenBank/DDBJ databases">
        <title>Genomics of switchgrass bacterial isolates.</title>
        <authorList>
            <person name="Shade A."/>
        </authorList>
    </citation>
    <scope>NUCLEOTIDE SEQUENCE [LARGE SCALE GENOMIC DNA]</scope>
    <source>
        <strain evidence="2 3">PvP111</strain>
    </source>
</reference>
<comment type="similarity">
    <text evidence="1">Belongs to the enoyl-CoA hydratase/isomerase family.</text>
</comment>
<dbReference type="Proteomes" id="UP000703038">
    <property type="component" value="Unassembled WGS sequence"/>
</dbReference>
<dbReference type="Gene3D" id="3.90.226.10">
    <property type="entry name" value="2-enoyl-CoA Hydratase, Chain A, domain 1"/>
    <property type="match status" value="1"/>
</dbReference>
<dbReference type="CDD" id="cd06558">
    <property type="entry name" value="crotonase-like"/>
    <property type="match status" value="1"/>
</dbReference>
<name>A0ABS2KMR4_9NOCA</name>
<dbReference type="PANTHER" id="PTHR43459:SF1">
    <property type="entry name" value="EG:BACN32G11.4 PROTEIN"/>
    <property type="match status" value="1"/>
</dbReference>
<protein>
    <submittedName>
        <fullName evidence="2">2-(1,2-epoxy-1,2-dihydrophenyl)acetyl-CoA isomerase</fullName>
        <ecNumber evidence="2">5.3.3.18</ecNumber>
    </submittedName>
</protein>
<dbReference type="InterPro" id="IPR014748">
    <property type="entry name" value="Enoyl-CoA_hydra_C"/>
</dbReference>
<dbReference type="InterPro" id="IPR029045">
    <property type="entry name" value="ClpP/crotonase-like_dom_sf"/>
</dbReference>
<sequence length="266" mass="29019">MTNESGVDITRDGVVLRVHLNHPASGNALSQAGIDEFVAALDEATRSNTVRVIALTAEGRHFCTGMNLVEANTSNQERPRTGHLRRRTALGANRLVKTLIEVPLPVVSGVRGWAAGIGNMLALSSDYVVASETAKLWAPFVGRGFTPDSGTSYLLPRLVGTQRAKEMVLLSRPLLAERAEQWGLVNDIVADDAVEERVEEVVQEFARAATVSVGLAKQMLNRSHEMTLEQALDREATALEISLRTADFKEGMSSLREKRDPDYRGT</sequence>
<evidence type="ECO:0000256" key="1">
    <source>
        <dbReference type="ARBA" id="ARBA00005254"/>
    </source>
</evidence>
<dbReference type="EC" id="5.3.3.18" evidence="2"/>
<dbReference type="GO" id="GO:0016853">
    <property type="term" value="F:isomerase activity"/>
    <property type="evidence" value="ECO:0007669"/>
    <property type="project" value="UniProtKB-KW"/>
</dbReference>
<evidence type="ECO:0000313" key="3">
    <source>
        <dbReference type="Proteomes" id="UP000703038"/>
    </source>
</evidence>
<evidence type="ECO:0000313" key="2">
    <source>
        <dbReference type="EMBL" id="MBM7413279.1"/>
    </source>
</evidence>
<dbReference type="Gene3D" id="1.10.12.10">
    <property type="entry name" value="Lyase 2-enoyl-coa Hydratase, Chain A, domain 2"/>
    <property type="match status" value="1"/>
</dbReference>
<keyword evidence="3" id="KW-1185">Reference proteome</keyword>
<keyword evidence="2" id="KW-0413">Isomerase</keyword>
<dbReference type="Pfam" id="PF00378">
    <property type="entry name" value="ECH_1"/>
    <property type="match status" value="1"/>
</dbReference>
<dbReference type="EMBL" id="JAFBBK010000001">
    <property type="protein sequence ID" value="MBM7413279.1"/>
    <property type="molecule type" value="Genomic_DNA"/>
</dbReference>
<dbReference type="InterPro" id="IPR001753">
    <property type="entry name" value="Enoyl-CoA_hydra/iso"/>
</dbReference>
<gene>
    <name evidence="2" type="ORF">JOE42_000012</name>
</gene>
<dbReference type="SUPFAM" id="SSF52096">
    <property type="entry name" value="ClpP/crotonase"/>
    <property type="match status" value="1"/>
</dbReference>
<comment type="caution">
    <text evidence="2">The sequence shown here is derived from an EMBL/GenBank/DDBJ whole genome shotgun (WGS) entry which is preliminary data.</text>
</comment>